<evidence type="ECO:0000256" key="3">
    <source>
        <dbReference type="ARBA" id="ARBA00022824"/>
    </source>
</evidence>
<accession>A0A8J5FDT0</accession>
<dbReference type="PANTHER" id="PTHR10994">
    <property type="entry name" value="RETICULON"/>
    <property type="match status" value="1"/>
</dbReference>
<keyword evidence="2 6" id="KW-0812">Transmembrane</keyword>
<keyword evidence="4 6" id="KW-1133">Transmembrane helix</keyword>
<evidence type="ECO:0000256" key="4">
    <source>
        <dbReference type="ARBA" id="ARBA00022989"/>
    </source>
</evidence>
<evidence type="ECO:0000256" key="1">
    <source>
        <dbReference type="ARBA" id="ARBA00004477"/>
    </source>
</evidence>
<dbReference type="EMBL" id="JACMSC010000015">
    <property type="protein sequence ID" value="KAG6485115.1"/>
    <property type="molecule type" value="Genomic_DNA"/>
</dbReference>
<keyword evidence="3" id="KW-0256">Endoplasmic reticulum</keyword>
<evidence type="ECO:0000313" key="9">
    <source>
        <dbReference type="Proteomes" id="UP000734854"/>
    </source>
</evidence>
<proteinExistence type="predicted"/>
<evidence type="ECO:0000256" key="5">
    <source>
        <dbReference type="ARBA" id="ARBA00023136"/>
    </source>
</evidence>
<dbReference type="Proteomes" id="UP000734854">
    <property type="component" value="Unassembled WGS sequence"/>
</dbReference>
<dbReference type="PROSITE" id="PS50845">
    <property type="entry name" value="RETICULON"/>
    <property type="match status" value="1"/>
</dbReference>
<dbReference type="GO" id="GO:0005789">
    <property type="term" value="C:endoplasmic reticulum membrane"/>
    <property type="evidence" value="ECO:0007669"/>
    <property type="project" value="UniProtKB-SubCell"/>
</dbReference>
<dbReference type="InterPro" id="IPR003388">
    <property type="entry name" value="Reticulon"/>
</dbReference>
<name>A0A8J5FDT0_ZINOF</name>
<feature type="domain" description="Reticulon" evidence="7">
    <location>
        <begin position="96"/>
        <end position="155"/>
    </location>
</feature>
<dbReference type="PANTHER" id="PTHR10994:SF177">
    <property type="entry name" value="RETICULON-LIKE PROTEIN B15"/>
    <property type="match status" value="1"/>
</dbReference>
<protein>
    <recommendedName>
        <fullName evidence="7">Reticulon domain-containing protein</fullName>
    </recommendedName>
</protein>
<feature type="transmembrane region" description="Helical" evidence="6">
    <location>
        <begin position="33"/>
        <end position="63"/>
    </location>
</feature>
<keyword evidence="9" id="KW-1185">Reference proteome</keyword>
<gene>
    <name evidence="8" type="ORF">ZIOFF_053644</name>
</gene>
<evidence type="ECO:0000259" key="7">
    <source>
        <dbReference type="PROSITE" id="PS50845"/>
    </source>
</evidence>
<dbReference type="AlphaFoldDB" id="A0A8J5FDT0"/>
<sequence length="159" mass="18025">MYSLLLNQHQPILSSFFNRSPTKFPEAILPEEIFLSIAHVVIGGLWIVSIVGSWFSLLTLLYMGRFILIESSPNYVRILASLTCIYSGRLTQLAFFAAVIFVYTAPVLYEKYEDHVDAAAEKAMIEINKQYALLDTKVLQKIPGTPFSVKKQQLRSNYA</sequence>
<feature type="transmembrane region" description="Helical" evidence="6">
    <location>
        <begin position="75"/>
        <end position="103"/>
    </location>
</feature>
<dbReference type="InterPro" id="IPR045064">
    <property type="entry name" value="Reticulon-like"/>
</dbReference>
<evidence type="ECO:0000313" key="8">
    <source>
        <dbReference type="EMBL" id="KAG6485115.1"/>
    </source>
</evidence>
<evidence type="ECO:0000256" key="6">
    <source>
        <dbReference type="SAM" id="Phobius"/>
    </source>
</evidence>
<keyword evidence="5 6" id="KW-0472">Membrane</keyword>
<evidence type="ECO:0000256" key="2">
    <source>
        <dbReference type="ARBA" id="ARBA00022692"/>
    </source>
</evidence>
<organism evidence="8 9">
    <name type="scientific">Zingiber officinale</name>
    <name type="common">Ginger</name>
    <name type="synonym">Amomum zingiber</name>
    <dbReference type="NCBI Taxonomy" id="94328"/>
    <lineage>
        <taxon>Eukaryota</taxon>
        <taxon>Viridiplantae</taxon>
        <taxon>Streptophyta</taxon>
        <taxon>Embryophyta</taxon>
        <taxon>Tracheophyta</taxon>
        <taxon>Spermatophyta</taxon>
        <taxon>Magnoliopsida</taxon>
        <taxon>Liliopsida</taxon>
        <taxon>Zingiberales</taxon>
        <taxon>Zingiberaceae</taxon>
        <taxon>Zingiber</taxon>
    </lineage>
</organism>
<comment type="subcellular location">
    <subcellularLocation>
        <location evidence="1">Endoplasmic reticulum membrane</location>
        <topology evidence="1">Multi-pass membrane protein</topology>
    </subcellularLocation>
</comment>
<comment type="caution">
    <text evidence="8">The sequence shown here is derived from an EMBL/GenBank/DDBJ whole genome shotgun (WGS) entry which is preliminary data.</text>
</comment>
<dbReference type="GO" id="GO:0009617">
    <property type="term" value="P:response to bacterium"/>
    <property type="evidence" value="ECO:0007669"/>
    <property type="project" value="InterPro"/>
</dbReference>
<reference evidence="8 9" key="1">
    <citation type="submission" date="2020-08" db="EMBL/GenBank/DDBJ databases">
        <title>Plant Genome Project.</title>
        <authorList>
            <person name="Zhang R.-G."/>
        </authorList>
    </citation>
    <scope>NUCLEOTIDE SEQUENCE [LARGE SCALE GENOMIC DNA]</scope>
    <source>
        <tissue evidence="8">Rhizome</tissue>
    </source>
</reference>